<dbReference type="InterPro" id="IPR007321">
    <property type="entry name" value="Transposase_28"/>
</dbReference>
<sequence length="872" mass="97405">MTGISIHSAGRLTEGGVKASVGSVGWPHRGWCKMFLGSARWPNREHSDDVPRLDKVVKPRPTRGCGDEVPRLGKIAKPRTEGVAVEGCCGPRVWRSCTSARQGSRALPSRGLSSSRGLSRLRVWPPRVTVGRGCGVAVPRLSRVAEPCRAEDQIGSDGGDGLRPKRGTIINRAQSYSKSLRVLKPRVPESIPNDSDSSEAETSGSNNVRSLSPNAVRSPEDVEGLAEVLERSVEGERHSANTEAKPKAEAGVSGRVEAEDGSDADVAAEHKRLVRKREFEPKFLDGFPSKERYPIGLSRCRWDESPHPDFVFLDKSNFAVPSFYVYDCLFRDLHVKLPFDDFILSVLWVLNVVPTQLHPNSWAAMQAFKFLCLGLGVTPTAPLFLYFYSCKPGYDLEEGYSSRQGDNEAKARWISLSRIPKRYILESFTSSYKNFNNGFFRVGIRKEAEKYFYDQVGRPLFLLAWTKKPQRCDGYNVTDLSEADREWLRVLSLAPRPIPPRMLILLPKSSQIAIDFIGIMTKVGGSEFDVKKLMAGRARPKSIAKANQGSDPSKLPRPTPQDIIPPATERKRKDKGTKKAAGRVGKCSVEDEGHATTSAHPEKKMKQTLIRDHGILRRVAFLRRWRDRDSLIRKCAALSQVLALEPSPELSALQAKLGESERVTREILTRINELVEDNKKLFTDNAALRRWVEELTAANNKLAEGREKATMELGKLDKEFKDYKTWAQAEAACHHEHGFNHAIRQAKRFCDLRGHEFDIGMDFCKGEYMSYDDMPEDADPDEDAHSTANSTTSSSAEGSSNVGSNTPEGETPAKTLRRLRRLTEGGVKASVGSAWWPNRWWCKMFLSSAGWPNRGHSDDVPQLDKLAEPRVW</sequence>
<feature type="compositionally biased region" description="Basic and acidic residues" evidence="1">
    <location>
        <begin position="228"/>
        <end position="248"/>
    </location>
</feature>
<feature type="region of interest" description="Disordered" evidence="1">
    <location>
        <begin position="181"/>
        <end position="263"/>
    </location>
</feature>
<evidence type="ECO:0000313" key="4">
    <source>
        <dbReference type="Proteomes" id="UP001603857"/>
    </source>
</evidence>
<dbReference type="AlphaFoldDB" id="A0ABD1L2E9"/>
<feature type="compositionally biased region" description="Basic and acidic residues" evidence="1">
    <location>
        <begin position="588"/>
        <end position="604"/>
    </location>
</feature>
<keyword evidence="4" id="KW-1185">Reference proteome</keyword>
<dbReference type="Pfam" id="PF04195">
    <property type="entry name" value="Transposase_28"/>
    <property type="match status" value="1"/>
</dbReference>
<feature type="region of interest" description="Disordered" evidence="1">
    <location>
        <begin position="772"/>
        <end position="814"/>
    </location>
</feature>
<dbReference type="Proteomes" id="UP001603857">
    <property type="component" value="Unassembled WGS sequence"/>
</dbReference>
<feature type="domain" description="Transposase (putative) gypsy type" evidence="2">
    <location>
        <begin position="336"/>
        <end position="391"/>
    </location>
</feature>
<gene>
    <name evidence="3" type="ORF">Fmac_031565</name>
</gene>
<protein>
    <recommendedName>
        <fullName evidence="2">Transposase (putative) gypsy type domain-containing protein</fullName>
    </recommendedName>
</protein>
<organism evidence="3 4">
    <name type="scientific">Flemingia macrophylla</name>
    <dbReference type="NCBI Taxonomy" id="520843"/>
    <lineage>
        <taxon>Eukaryota</taxon>
        <taxon>Viridiplantae</taxon>
        <taxon>Streptophyta</taxon>
        <taxon>Embryophyta</taxon>
        <taxon>Tracheophyta</taxon>
        <taxon>Spermatophyta</taxon>
        <taxon>Magnoliopsida</taxon>
        <taxon>eudicotyledons</taxon>
        <taxon>Gunneridae</taxon>
        <taxon>Pentapetalae</taxon>
        <taxon>rosids</taxon>
        <taxon>fabids</taxon>
        <taxon>Fabales</taxon>
        <taxon>Fabaceae</taxon>
        <taxon>Papilionoideae</taxon>
        <taxon>50 kb inversion clade</taxon>
        <taxon>NPAAA clade</taxon>
        <taxon>indigoferoid/millettioid clade</taxon>
        <taxon>Phaseoleae</taxon>
        <taxon>Flemingia</taxon>
    </lineage>
</organism>
<accession>A0ABD1L2E9</accession>
<evidence type="ECO:0000259" key="2">
    <source>
        <dbReference type="Pfam" id="PF04195"/>
    </source>
</evidence>
<evidence type="ECO:0000313" key="3">
    <source>
        <dbReference type="EMBL" id="KAL2317689.1"/>
    </source>
</evidence>
<feature type="region of interest" description="Disordered" evidence="1">
    <location>
        <begin position="853"/>
        <end position="872"/>
    </location>
</feature>
<evidence type="ECO:0000256" key="1">
    <source>
        <dbReference type="SAM" id="MobiDB-lite"/>
    </source>
</evidence>
<feature type="compositionally biased region" description="Low complexity" evidence="1">
    <location>
        <begin position="786"/>
        <end position="805"/>
    </location>
</feature>
<dbReference type="EMBL" id="JBGMDY010000011">
    <property type="protein sequence ID" value="KAL2317689.1"/>
    <property type="molecule type" value="Genomic_DNA"/>
</dbReference>
<feature type="region of interest" description="Disordered" evidence="1">
    <location>
        <begin position="539"/>
        <end position="604"/>
    </location>
</feature>
<proteinExistence type="predicted"/>
<feature type="compositionally biased region" description="Polar residues" evidence="1">
    <location>
        <begin position="192"/>
        <end position="215"/>
    </location>
</feature>
<reference evidence="3 4" key="1">
    <citation type="submission" date="2024-08" db="EMBL/GenBank/DDBJ databases">
        <title>Insights into the chromosomal genome structure of Flemingia macrophylla.</title>
        <authorList>
            <person name="Ding Y."/>
            <person name="Zhao Y."/>
            <person name="Bi W."/>
            <person name="Wu M."/>
            <person name="Zhao G."/>
            <person name="Gong Y."/>
            <person name="Li W."/>
            <person name="Zhang P."/>
        </authorList>
    </citation>
    <scope>NUCLEOTIDE SEQUENCE [LARGE SCALE GENOMIC DNA]</scope>
    <source>
        <strain evidence="3">DYQJB</strain>
        <tissue evidence="3">Leaf</tissue>
    </source>
</reference>
<feature type="compositionally biased region" description="Acidic residues" evidence="1">
    <location>
        <begin position="773"/>
        <end position="782"/>
    </location>
</feature>
<comment type="caution">
    <text evidence="3">The sequence shown here is derived from an EMBL/GenBank/DDBJ whole genome shotgun (WGS) entry which is preliminary data.</text>
</comment>
<name>A0ABD1L2E9_9FABA</name>
<feature type="compositionally biased region" description="Basic residues" evidence="1">
    <location>
        <begin position="570"/>
        <end position="581"/>
    </location>
</feature>